<dbReference type="GO" id="GO:0016787">
    <property type="term" value="F:hydrolase activity"/>
    <property type="evidence" value="ECO:0007669"/>
    <property type="project" value="UniProtKB-KW"/>
</dbReference>
<keyword evidence="9" id="KW-0720">Serine protease</keyword>
<dbReference type="InterPro" id="IPR053879">
    <property type="entry name" value="HYDIN_VesB_CFA65-like_Ig"/>
</dbReference>
<keyword evidence="7" id="KW-1015">Disulfide bond</keyword>
<feature type="region of interest" description="Disordered" evidence="10">
    <location>
        <begin position="656"/>
        <end position="678"/>
    </location>
</feature>
<dbReference type="PROSITE" id="PS00135">
    <property type="entry name" value="TRYPSIN_SER"/>
    <property type="match status" value="1"/>
</dbReference>
<keyword evidence="6" id="KW-0969">Cilium</keyword>
<sequence length="700" mass="73721">MHNPIQQKRALVTLALTTFMALPIASNAADSTTRPSTQANTNIITPRIVGGEIASQQNWPWMTAYVLTSQAVNTSLSVNSALYQTQHFTSGPSGNVSGEIVSCGDGLQPCVNVQKKICLIKRGTNTFAEKALNCETSGGVGAIIYNNVEGLISGTVGTDFSGRIPLVAVTQTEGEQLLDLVGETAEISVSAVSNLRQDATCGASFLGDKWVLTAAHCVDSSNAFLFQMNVGEYDLSDGAENASPIANIYIHPDYDADAINNDIALVELTESINAPAVRLASDTTTREAAIANSTATVAGWGGRTGYVAGEGPTSNYPNILHQVDLTLLSNEQCEREFSNGTITNAMICATSIIEQGSCQGDSGGPLVINTNEGLQQVGIVSFGVGCADPEYSGVYTRVAEFTDWLDALTEGIAIQQLQDFGIVPVNFATSASLKVVNNSGTTTNVNFNIEGDTAFSLDASDCNTLAPSASCQLVVNYNPQTTGDDLAKIIISTNDNIKVSQAKLVGFAVGPANSLSGVAGPSNNNLSWYSGGDKAWVSNATEGVESGNIGDREESILLALINGSGSLNFDWGVSSEVNEEEGEDPFDILQLYIDGQLIEYISGEVDVHTYADENTPLTLGDGFHLITWVYSKDPATAEGEDKGFVQNVTFIADQVVTPPTAPTPTEPTPSQPSSNNASGGATTWLLLVIASVIWVRRKSS</sequence>
<proteinExistence type="predicted"/>
<dbReference type="Proteomes" id="UP001247805">
    <property type="component" value="Unassembled WGS sequence"/>
</dbReference>
<dbReference type="SMART" id="SM00020">
    <property type="entry name" value="Tryp_SPc"/>
    <property type="match status" value="1"/>
</dbReference>
<evidence type="ECO:0000256" key="10">
    <source>
        <dbReference type="SAM" id="MobiDB-lite"/>
    </source>
</evidence>
<dbReference type="InterPro" id="IPR043504">
    <property type="entry name" value="Peptidase_S1_PA_chymotrypsin"/>
</dbReference>
<dbReference type="Pfam" id="PF22544">
    <property type="entry name" value="HYDIN_VesB_CFA65-like_Ig"/>
    <property type="match status" value="1"/>
</dbReference>
<dbReference type="PROSITE" id="PS50240">
    <property type="entry name" value="TRYPSIN_DOM"/>
    <property type="match status" value="1"/>
</dbReference>
<keyword evidence="5 9" id="KW-0378">Hydrolase</keyword>
<dbReference type="Gene3D" id="2.40.10.10">
    <property type="entry name" value="Trypsin-like serine proteases"/>
    <property type="match status" value="2"/>
</dbReference>
<dbReference type="EC" id="3.4.21.-" evidence="13"/>
<gene>
    <name evidence="13" type="ORF">RS130_09745</name>
</gene>
<evidence type="ECO:0000256" key="1">
    <source>
        <dbReference type="ARBA" id="ARBA00004138"/>
    </source>
</evidence>
<evidence type="ECO:0000256" key="4">
    <source>
        <dbReference type="ARBA" id="ARBA00022670"/>
    </source>
</evidence>
<evidence type="ECO:0000256" key="8">
    <source>
        <dbReference type="ARBA" id="ARBA00023273"/>
    </source>
</evidence>
<dbReference type="InterPro" id="IPR018114">
    <property type="entry name" value="TRYPSIN_HIS"/>
</dbReference>
<evidence type="ECO:0000256" key="6">
    <source>
        <dbReference type="ARBA" id="ARBA00023069"/>
    </source>
</evidence>
<dbReference type="CDD" id="cd00190">
    <property type="entry name" value="Tryp_SPc"/>
    <property type="match status" value="1"/>
</dbReference>
<evidence type="ECO:0000256" key="11">
    <source>
        <dbReference type="SAM" id="SignalP"/>
    </source>
</evidence>
<comment type="subcellular location">
    <subcellularLocation>
        <location evidence="1">Cell projection</location>
        <location evidence="1">Cilium</location>
    </subcellularLocation>
    <subcellularLocation>
        <location evidence="2">Cytoplasm</location>
    </subcellularLocation>
</comment>
<dbReference type="PANTHER" id="PTHR24264">
    <property type="entry name" value="TRYPSIN-RELATED"/>
    <property type="match status" value="1"/>
</dbReference>
<feature type="signal peptide" evidence="11">
    <location>
        <begin position="1"/>
        <end position="28"/>
    </location>
</feature>
<keyword evidence="11" id="KW-0732">Signal</keyword>
<dbReference type="SUPFAM" id="SSF50494">
    <property type="entry name" value="Trypsin-like serine proteases"/>
    <property type="match status" value="1"/>
</dbReference>
<evidence type="ECO:0000259" key="12">
    <source>
        <dbReference type="PROSITE" id="PS50240"/>
    </source>
</evidence>
<evidence type="ECO:0000313" key="13">
    <source>
        <dbReference type="EMBL" id="MDU0354176.1"/>
    </source>
</evidence>
<accession>A0ABU3SW02</accession>
<evidence type="ECO:0000256" key="3">
    <source>
        <dbReference type="ARBA" id="ARBA00022490"/>
    </source>
</evidence>
<organism evidence="13 14">
    <name type="scientific">Paraglaciecola aquimarina</name>
    <dbReference type="NCBI Taxonomy" id="1235557"/>
    <lineage>
        <taxon>Bacteria</taxon>
        <taxon>Pseudomonadati</taxon>
        <taxon>Pseudomonadota</taxon>
        <taxon>Gammaproteobacteria</taxon>
        <taxon>Alteromonadales</taxon>
        <taxon>Alteromonadaceae</taxon>
        <taxon>Paraglaciecola</taxon>
    </lineage>
</organism>
<dbReference type="PRINTS" id="PR00722">
    <property type="entry name" value="CHYMOTRYPSIN"/>
</dbReference>
<dbReference type="Pfam" id="PF02225">
    <property type="entry name" value="PA"/>
    <property type="match status" value="1"/>
</dbReference>
<dbReference type="InterPro" id="IPR033116">
    <property type="entry name" value="TRYPSIN_SER"/>
</dbReference>
<dbReference type="Gene3D" id="3.50.30.30">
    <property type="match status" value="1"/>
</dbReference>
<evidence type="ECO:0000313" key="14">
    <source>
        <dbReference type="Proteomes" id="UP001247805"/>
    </source>
</evidence>
<keyword evidence="14" id="KW-1185">Reference proteome</keyword>
<dbReference type="InterPro" id="IPR009003">
    <property type="entry name" value="Peptidase_S1_PA"/>
</dbReference>
<feature type="domain" description="Peptidase S1" evidence="12">
    <location>
        <begin position="48"/>
        <end position="410"/>
    </location>
</feature>
<evidence type="ECO:0000256" key="9">
    <source>
        <dbReference type="RuleBase" id="RU363034"/>
    </source>
</evidence>
<dbReference type="EMBL" id="JAWDIO010000002">
    <property type="protein sequence ID" value="MDU0354176.1"/>
    <property type="molecule type" value="Genomic_DNA"/>
</dbReference>
<dbReference type="Pfam" id="PF00089">
    <property type="entry name" value="Trypsin"/>
    <property type="match status" value="1"/>
</dbReference>
<dbReference type="InterPro" id="IPR013783">
    <property type="entry name" value="Ig-like_fold"/>
</dbReference>
<dbReference type="RefSeq" id="WP_316025794.1">
    <property type="nucleotide sequence ID" value="NZ_JAWDIO010000002.1"/>
</dbReference>
<dbReference type="InterPro" id="IPR001314">
    <property type="entry name" value="Peptidase_S1A"/>
</dbReference>
<dbReference type="InterPro" id="IPR001254">
    <property type="entry name" value="Trypsin_dom"/>
</dbReference>
<evidence type="ECO:0000256" key="5">
    <source>
        <dbReference type="ARBA" id="ARBA00022801"/>
    </source>
</evidence>
<dbReference type="InterPro" id="IPR020008">
    <property type="entry name" value="GlyGly_CTERM"/>
</dbReference>
<feature type="chain" id="PRO_5045961254" evidence="11">
    <location>
        <begin position="29"/>
        <end position="700"/>
    </location>
</feature>
<dbReference type="InterPro" id="IPR046450">
    <property type="entry name" value="PA_dom_sf"/>
</dbReference>
<keyword evidence="4 9" id="KW-0645">Protease</keyword>
<reference evidence="13 14" key="1">
    <citation type="submission" date="2023-10" db="EMBL/GenBank/DDBJ databases">
        <title>Glaciecola aquimarina strain GGW-M5 nov., isolated from a coastal seawater.</title>
        <authorList>
            <person name="Bayburt H."/>
            <person name="Kim J.M."/>
            <person name="Choi B.J."/>
            <person name="Jeon C.O."/>
        </authorList>
    </citation>
    <scope>NUCLEOTIDE SEQUENCE [LARGE SCALE GENOMIC DNA]</scope>
    <source>
        <strain evidence="13 14">KCTC 32108</strain>
    </source>
</reference>
<dbReference type="PROSITE" id="PS00134">
    <property type="entry name" value="TRYPSIN_HIS"/>
    <property type="match status" value="1"/>
</dbReference>
<dbReference type="InterPro" id="IPR003137">
    <property type="entry name" value="PA_domain"/>
</dbReference>
<dbReference type="SUPFAM" id="SSF52025">
    <property type="entry name" value="PA domain"/>
    <property type="match status" value="1"/>
</dbReference>
<protein>
    <submittedName>
        <fullName evidence="13">Trypsin-like serine protease</fullName>
        <ecNumber evidence="13">3.4.21.-</ecNumber>
    </submittedName>
</protein>
<evidence type="ECO:0000256" key="2">
    <source>
        <dbReference type="ARBA" id="ARBA00004496"/>
    </source>
</evidence>
<dbReference type="InterPro" id="IPR050127">
    <property type="entry name" value="Serine_Proteases_S1"/>
</dbReference>
<keyword evidence="8" id="KW-0966">Cell projection</keyword>
<keyword evidence="3" id="KW-0963">Cytoplasm</keyword>
<dbReference type="NCBIfam" id="TIGR03501">
    <property type="entry name" value="GlyGly_CTERM"/>
    <property type="match status" value="1"/>
</dbReference>
<feature type="compositionally biased region" description="Pro residues" evidence="10">
    <location>
        <begin position="659"/>
        <end position="670"/>
    </location>
</feature>
<comment type="caution">
    <text evidence="13">The sequence shown here is derived from an EMBL/GenBank/DDBJ whole genome shotgun (WGS) entry which is preliminary data.</text>
</comment>
<dbReference type="PANTHER" id="PTHR24264:SF69">
    <property type="entry name" value="TRYPSIN-3"/>
    <property type="match status" value="1"/>
</dbReference>
<evidence type="ECO:0000256" key="7">
    <source>
        <dbReference type="ARBA" id="ARBA00023157"/>
    </source>
</evidence>
<name>A0ABU3SW02_9ALTE</name>
<dbReference type="Gene3D" id="2.60.40.10">
    <property type="entry name" value="Immunoglobulins"/>
    <property type="match status" value="1"/>
</dbReference>